<reference evidence="1 2" key="2">
    <citation type="submission" date="2020-04" db="EMBL/GenBank/DDBJ databases">
        <title>Complete genome sequence of Alteromonas pelagimontana 5.12T.</title>
        <authorList>
            <person name="Sinha R.K."/>
            <person name="Krishnan K.P."/>
            <person name="Kurian J.P."/>
        </authorList>
    </citation>
    <scope>NUCLEOTIDE SEQUENCE [LARGE SCALE GENOMIC DNA]</scope>
    <source>
        <strain evidence="1 2">5.12</strain>
    </source>
</reference>
<dbReference type="OrthoDB" id="9799092at2"/>
<dbReference type="Proteomes" id="UP000219285">
    <property type="component" value="Chromosome"/>
</dbReference>
<name>A0A6M4MJA1_9ALTE</name>
<dbReference type="EMBL" id="CP052766">
    <property type="protein sequence ID" value="QJR82725.1"/>
    <property type="molecule type" value="Genomic_DNA"/>
</dbReference>
<proteinExistence type="predicted"/>
<dbReference type="Gene3D" id="3.30.460.10">
    <property type="entry name" value="Beta Polymerase, domain 2"/>
    <property type="match status" value="1"/>
</dbReference>
<dbReference type="Pfam" id="PF04229">
    <property type="entry name" value="GrpB"/>
    <property type="match status" value="1"/>
</dbReference>
<dbReference type="InterPro" id="IPR007344">
    <property type="entry name" value="GrpB/CoaE"/>
</dbReference>
<sequence length="165" mass="18882">MELKQYNDEWPSLFESERAFLLNLIGSCLAGSVEHVGSTAVQGMVAKPVIDIMFGVKDLESSRGAITILQQNGYCYYPYKADVMHWFCKPTPEFRTHHLHLIPFQSPLWRERIKFRDALRESPAIAEAYADLKLSLAADVGSDREAYTQQKWPFIQKVLSSAKKR</sequence>
<evidence type="ECO:0000313" key="2">
    <source>
        <dbReference type="Proteomes" id="UP000219285"/>
    </source>
</evidence>
<dbReference type="PANTHER" id="PTHR34822:SF1">
    <property type="entry name" value="GRPB FAMILY PROTEIN"/>
    <property type="match status" value="1"/>
</dbReference>
<gene>
    <name evidence="1" type="ORF">CA267_003820</name>
</gene>
<dbReference type="KEGG" id="apel:CA267_003820"/>
<accession>A0A6M4MJA1</accession>
<keyword evidence="2" id="KW-1185">Reference proteome</keyword>
<dbReference type="AlphaFoldDB" id="A0A6M4MJA1"/>
<evidence type="ECO:0000313" key="1">
    <source>
        <dbReference type="EMBL" id="QJR82725.1"/>
    </source>
</evidence>
<dbReference type="SUPFAM" id="SSF81301">
    <property type="entry name" value="Nucleotidyltransferase"/>
    <property type="match status" value="1"/>
</dbReference>
<dbReference type="InterPro" id="IPR043519">
    <property type="entry name" value="NT_sf"/>
</dbReference>
<reference evidence="2" key="1">
    <citation type="submission" date="2014-12" db="EMBL/GenBank/DDBJ databases">
        <title>Complete genome sequence of a multi-drug resistant Klebsiella pneumoniae.</title>
        <authorList>
            <person name="Hua X."/>
            <person name="Chen Q."/>
            <person name="Li X."/>
            <person name="Feng Y."/>
            <person name="Ruan Z."/>
            <person name="Yu Y."/>
        </authorList>
    </citation>
    <scope>NUCLEOTIDE SEQUENCE [LARGE SCALE GENOMIC DNA]</scope>
    <source>
        <strain evidence="2">5.12</strain>
    </source>
</reference>
<protein>
    <submittedName>
        <fullName evidence="1">GrpB family protein</fullName>
    </submittedName>
</protein>
<dbReference type="PANTHER" id="PTHR34822">
    <property type="entry name" value="GRPB DOMAIN PROTEIN (AFU_ORTHOLOGUE AFUA_1G01530)"/>
    <property type="match status" value="1"/>
</dbReference>
<organism evidence="1 2">
    <name type="scientific">Alteromonas pelagimontana</name>
    <dbReference type="NCBI Taxonomy" id="1858656"/>
    <lineage>
        <taxon>Bacteria</taxon>
        <taxon>Pseudomonadati</taxon>
        <taxon>Pseudomonadota</taxon>
        <taxon>Gammaproteobacteria</taxon>
        <taxon>Alteromonadales</taxon>
        <taxon>Alteromonadaceae</taxon>
        <taxon>Alteromonas/Salinimonas group</taxon>
        <taxon>Alteromonas</taxon>
    </lineage>
</organism>